<proteinExistence type="predicted"/>
<feature type="domain" description="Aldehyde oxidase/xanthine dehydrogenase second molybdopterin binding" evidence="2">
    <location>
        <begin position="221"/>
        <end position="295"/>
    </location>
</feature>
<dbReference type="Gramene" id="KFK38678">
    <property type="protein sequence ID" value="KFK38678"/>
    <property type="gene ID" value="AALP_AA3G146400"/>
</dbReference>
<dbReference type="Gene3D" id="3.30.365.10">
    <property type="entry name" value="Aldehyde oxidase/xanthine dehydrogenase, molybdopterin binding domain"/>
    <property type="match status" value="5"/>
</dbReference>
<sequence length="395" mass="43549">MKSMPVAAACALPASKMQRTVYVNRRTDMITTGGRHPMKVTYSVGFKSNGNVTGLDVEVLVDAGRLRLFHNAKAGESPEYTLPLIWDKLAEFKQRRMVVEEFNATNKWRKRGISRVPAIYGVSMRSAPGRVKQMAAISLGLIQCGTTSDELLEKIRVVQSDTLSMVQGSITGGSTTSEISCEAVRICRDGLVERLLPVKTSLVETVTWENLISLSAIDKYVEVNILTGETTILRTDIIYDCGKSLNPAVDLGQIEGAFVQGVGFFMLEECLMNSDGLVVTDSTWTYKIPTVDTIPRQFNVEILNSGQHKNRILSSKASGEPPLLLASSVYCAVRAAVKEARKQIVRCSSNSQQGIDLSSDFELPVPARMPVVKEFCGLSVVEKYLEWKIQQMKNI</sequence>
<gene>
    <name evidence="3" type="ordered locus">AALP_Aa3g146400</name>
</gene>
<accession>A0A087H976</accession>
<evidence type="ECO:0000259" key="1">
    <source>
        <dbReference type="Pfam" id="PF02738"/>
    </source>
</evidence>
<dbReference type="Proteomes" id="UP000029120">
    <property type="component" value="Chromosome 3"/>
</dbReference>
<organism evidence="3 4">
    <name type="scientific">Arabis alpina</name>
    <name type="common">Alpine rock-cress</name>
    <dbReference type="NCBI Taxonomy" id="50452"/>
    <lineage>
        <taxon>Eukaryota</taxon>
        <taxon>Viridiplantae</taxon>
        <taxon>Streptophyta</taxon>
        <taxon>Embryophyta</taxon>
        <taxon>Tracheophyta</taxon>
        <taxon>Spermatophyta</taxon>
        <taxon>Magnoliopsida</taxon>
        <taxon>eudicotyledons</taxon>
        <taxon>Gunneridae</taxon>
        <taxon>Pentapetalae</taxon>
        <taxon>rosids</taxon>
        <taxon>malvids</taxon>
        <taxon>Brassicales</taxon>
        <taxon>Brassicaceae</taxon>
        <taxon>Arabideae</taxon>
        <taxon>Arabis</taxon>
    </lineage>
</organism>
<dbReference type="InterPro" id="IPR046867">
    <property type="entry name" value="AldOxase/xan_DH_MoCoBD2"/>
</dbReference>
<dbReference type="Pfam" id="PF20256">
    <property type="entry name" value="MoCoBD_2"/>
    <property type="match status" value="2"/>
</dbReference>
<dbReference type="InterPro" id="IPR016208">
    <property type="entry name" value="Ald_Oxase/xanthine_DH-like"/>
</dbReference>
<name>A0A087H976_ARAAL</name>
<protein>
    <recommendedName>
        <fullName evidence="5">Aldehyde oxidase/xanthine dehydrogenase second molybdopterin binding domain-containing protein</fullName>
    </recommendedName>
</protein>
<dbReference type="eggNOG" id="KOG0430">
    <property type="taxonomic scope" value="Eukaryota"/>
</dbReference>
<dbReference type="PANTHER" id="PTHR11908">
    <property type="entry name" value="XANTHINE DEHYDROGENASE"/>
    <property type="match status" value="1"/>
</dbReference>
<dbReference type="InterPro" id="IPR008274">
    <property type="entry name" value="AldOxase/xan_DH_MoCoBD1"/>
</dbReference>
<evidence type="ECO:0000313" key="3">
    <source>
        <dbReference type="EMBL" id="KFK38678.1"/>
    </source>
</evidence>
<dbReference type="InterPro" id="IPR037165">
    <property type="entry name" value="AldOxase/xan_DH_Mopterin-bd_sf"/>
</dbReference>
<dbReference type="EMBL" id="CM002871">
    <property type="protein sequence ID" value="KFK38678.1"/>
    <property type="molecule type" value="Genomic_DNA"/>
</dbReference>
<dbReference type="Pfam" id="PF02738">
    <property type="entry name" value="MoCoBD_1"/>
    <property type="match status" value="1"/>
</dbReference>
<reference evidence="4" key="1">
    <citation type="journal article" date="2015" name="Nat. Plants">
        <title>Genome expansion of Arabis alpina linked with retrotransposition and reduced symmetric DNA methylation.</title>
        <authorList>
            <person name="Willing E.M."/>
            <person name="Rawat V."/>
            <person name="Mandakova T."/>
            <person name="Maumus F."/>
            <person name="James G.V."/>
            <person name="Nordstroem K.J."/>
            <person name="Becker C."/>
            <person name="Warthmann N."/>
            <person name="Chica C."/>
            <person name="Szarzynska B."/>
            <person name="Zytnicki M."/>
            <person name="Albani M.C."/>
            <person name="Kiefer C."/>
            <person name="Bergonzi S."/>
            <person name="Castaings L."/>
            <person name="Mateos J.L."/>
            <person name="Berns M.C."/>
            <person name="Bujdoso N."/>
            <person name="Piofczyk T."/>
            <person name="de Lorenzo L."/>
            <person name="Barrero-Sicilia C."/>
            <person name="Mateos I."/>
            <person name="Piednoel M."/>
            <person name="Hagmann J."/>
            <person name="Chen-Min-Tao R."/>
            <person name="Iglesias-Fernandez R."/>
            <person name="Schuster S.C."/>
            <person name="Alonso-Blanco C."/>
            <person name="Roudier F."/>
            <person name="Carbonero P."/>
            <person name="Paz-Ares J."/>
            <person name="Davis S.J."/>
            <person name="Pecinka A."/>
            <person name="Quesneville H."/>
            <person name="Colot V."/>
            <person name="Lysak M.A."/>
            <person name="Weigel D."/>
            <person name="Coupland G."/>
            <person name="Schneeberger K."/>
        </authorList>
    </citation>
    <scope>NUCLEOTIDE SEQUENCE [LARGE SCALE GENOMIC DNA]</scope>
    <source>
        <strain evidence="4">cv. Pajares</strain>
    </source>
</reference>
<evidence type="ECO:0008006" key="5">
    <source>
        <dbReference type="Google" id="ProtNLM"/>
    </source>
</evidence>
<keyword evidence="4" id="KW-1185">Reference proteome</keyword>
<dbReference type="AlphaFoldDB" id="A0A087H976"/>
<feature type="domain" description="Aldehyde oxidase/xanthine dehydrogenase first molybdopterin binding" evidence="1">
    <location>
        <begin position="2"/>
        <end position="66"/>
    </location>
</feature>
<dbReference type="OMA" id="VENIMEF"/>
<dbReference type="GO" id="GO:0005506">
    <property type="term" value="F:iron ion binding"/>
    <property type="evidence" value="ECO:0007669"/>
    <property type="project" value="InterPro"/>
</dbReference>
<dbReference type="GO" id="GO:0004031">
    <property type="term" value="F:aldehyde oxidase activity"/>
    <property type="evidence" value="ECO:0007669"/>
    <property type="project" value="TreeGrafter"/>
</dbReference>
<feature type="domain" description="Aldehyde oxidase/xanthine dehydrogenase second molybdopterin binding" evidence="2">
    <location>
        <begin position="131"/>
        <end position="204"/>
    </location>
</feature>
<evidence type="ECO:0000259" key="2">
    <source>
        <dbReference type="Pfam" id="PF20256"/>
    </source>
</evidence>
<dbReference type="SUPFAM" id="SSF56003">
    <property type="entry name" value="Molybdenum cofactor-binding domain"/>
    <property type="match status" value="1"/>
</dbReference>
<dbReference type="OrthoDB" id="682126at2759"/>
<evidence type="ECO:0000313" key="4">
    <source>
        <dbReference type="Proteomes" id="UP000029120"/>
    </source>
</evidence>
<dbReference type="PANTHER" id="PTHR11908:SF135">
    <property type="entry name" value="INDOLE-3-ACETALDEHYDE OXIDASE"/>
    <property type="match status" value="1"/>
</dbReference>